<dbReference type="CDD" id="cd02230">
    <property type="entry name" value="cupin_HP0902-like"/>
    <property type="match status" value="1"/>
</dbReference>
<dbReference type="Gene3D" id="2.60.120.10">
    <property type="entry name" value="Jelly Rolls"/>
    <property type="match status" value="1"/>
</dbReference>
<dbReference type="PANTHER" id="PTHR37694:SF1">
    <property type="entry name" value="SLR8022 PROTEIN"/>
    <property type="match status" value="1"/>
</dbReference>
<evidence type="ECO:0000259" key="1">
    <source>
        <dbReference type="Pfam" id="PF07883"/>
    </source>
</evidence>
<dbReference type="InterPro" id="IPR014710">
    <property type="entry name" value="RmlC-like_jellyroll"/>
</dbReference>
<accession>A0A8F9TWD6</accession>
<dbReference type="EMBL" id="CP080507">
    <property type="protein sequence ID" value="QYM78782.1"/>
    <property type="molecule type" value="Genomic_DNA"/>
</dbReference>
<proteinExistence type="predicted"/>
<sequence>MNTLLSPTEPGHLSLLAPVATTTHGIVSRAVITTPALRLTLFHFAVGQELSEHTSKARAIVQILTGGCRFTVNGTAHELRAGDLLAMPPRAPHSVFATEAFSMLLTQITEPAATETAAPAATAAPSAR</sequence>
<protein>
    <submittedName>
        <fullName evidence="2">Cupin domain-containing protein</fullName>
    </submittedName>
</protein>
<keyword evidence="3" id="KW-1185">Reference proteome</keyword>
<evidence type="ECO:0000313" key="3">
    <source>
        <dbReference type="Proteomes" id="UP000825051"/>
    </source>
</evidence>
<dbReference type="Proteomes" id="UP000825051">
    <property type="component" value="Chromosome"/>
</dbReference>
<dbReference type="Pfam" id="PF07883">
    <property type="entry name" value="Cupin_2"/>
    <property type="match status" value="1"/>
</dbReference>
<dbReference type="InterPro" id="IPR013096">
    <property type="entry name" value="Cupin_2"/>
</dbReference>
<name>A0A8F9TWD6_9BACT</name>
<dbReference type="RefSeq" id="WP_220161886.1">
    <property type="nucleotide sequence ID" value="NZ_CP080507.1"/>
</dbReference>
<dbReference type="AlphaFoldDB" id="A0A8F9TWD6"/>
<feature type="domain" description="Cupin type-2" evidence="1">
    <location>
        <begin position="41"/>
        <end position="99"/>
    </location>
</feature>
<dbReference type="InterPro" id="IPR011051">
    <property type="entry name" value="RmlC_Cupin_sf"/>
</dbReference>
<dbReference type="PANTHER" id="PTHR37694">
    <property type="entry name" value="SLR8022 PROTEIN"/>
    <property type="match status" value="1"/>
</dbReference>
<reference evidence="2" key="1">
    <citation type="submission" date="2021-08" db="EMBL/GenBank/DDBJ databases">
        <title>Genome of a novel bacterium of the phylum Verrucomicrobia, Oleiharenicola sp. KSB-15.</title>
        <authorList>
            <person name="Chung J.-H."/>
            <person name="Ahn J.-H."/>
            <person name="Yoon Y."/>
            <person name="Kim D.-Y."/>
            <person name="An S.-H."/>
            <person name="Park I."/>
            <person name="Yeon J."/>
        </authorList>
    </citation>
    <scope>NUCLEOTIDE SEQUENCE</scope>
    <source>
        <strain evidence="2">KSB-15</strain>
    </source>
</reference>
<evidence type="ECO:0000313" key="2">
    <source>
        <dbReference type="EMBL" id="QYM78782.1"/>
    </source>
</evidence>
<dbReference type="SUPFAM" id="SSF51182">
    <property type="entry name" value="RmlC-like cupins"/>
    <property type="match status" value="1"/>
</dbReference>
<gene>
    <name evidence="2" type="ORF">K0B96_15985</name>
</gene>
<organism evidence="2 3">
    <name type="scientific">Horticoccus luteus</name>
    <dbReference type="NCBI Taxonomy" id="2862869"/>
    <lineage>
        <taxon>Bacteria</taxon>
        <taxon>Pseudomonadati</taxon>
        <taxon>Verrucomicrobiota</taxon>
        <taxon>Opitutia</taxon>
        <taxon>Opitutales</taxon>
        <taxon>Opitutaceae</taxon>
        <taxon>Horticoccus</taxon>
    </lineage>
</organism>
<dbReference type="KEGG" id="ole:K0B96_15985"/>